<gene>
    <name evidence="2" type="ORF">BLA17378_04901</name>
    <name evidence="1" type="ORF">BLA3211_01985</name>
</gene>
<sequence length="315" mass="34304">MPSPFPIDPQLTAIAVIVRNQAMIADQVLPRTSPLAKTQFAYQYYPPAQQFTVPDTKVGRRSQVNQVEFNGERLQAETEDYGLDHPLPQTDIDNAPNNTSLEALTTEMLAGLILLDREIRVSRTVFDPATYKGNAENVAATDRFDNPNSDPLEFLLDVLDRPIMRPNVAVLGQSEWRALRTHPVIAKAVHGNAGDKGAATREQVAELLEIDQILVGRARVNLSKPGQQAKIAPAWSGGMSLLYQDTAAAKVAGVVDGANVTFGFTAEYGTRIAGAQFDDRIGLRGGRRVRVGESVKEIVCAPELGFFLKDVITPA</sequence>
<dbReference type="Gene3D" id="3.90.1690.10">
    <property type="entry name" value="phage-related protein like domain"/>
    <property type="match status" value="1"/>
</dbReference>
<dbReference type="EMBL" id="CABVQG010000018">
    <property type="protein sequence ID" value="VWC95951.1"/>
    <property type="molecule type" value="Genomic_DNA"/>
</dbReference>
<proteinExistence type="predicted"/>
<evidence type="ECO:0000313" key="2">
    <source>
        <dbReference type="EMBL" id="VWC95951.1"/>
    </source>
</evidence>
<keyword evidence="3" id="KW-1185">Reference proteome</keyword>
<dbReference type="EMBL" id="CABWIL020000006">
    <property type="protein sequence ID" value="CAB3962915.1"/>
    <property type="molecule type" value="Genomic_DNA"/>
</dbReference>
<evidence type="ECO:0000313" key="4">
    <source>
        <dbReference type="Proteomes" id="UP000494301"/>
    </source>
</evidence>
<evidence type="ECO:0000313" key="1">
    <source>
        <dbReference type="EMBL" id="CAB3962915.1"/>
    </source>
</evidence>
<name>A0A6J5ITB3_9BURK</name>
<evidence type="ECO:0000313" key="3">
    <source>
        <dbReference type="Proteomes" id="UP000494120"/>
    </source>
</evidence>
<dbReference type="Proteomes" id="UP000494120">
    <property type="component" value="Unassembled WGS sequence"/>
</dbReference>
<accession>A0A6J5ITB3</accession>
<dbReference type="InterPro" id="IPR053738">
    <property type="entry name" value="Lambda_capsid_assembly"/>
</dbReference>
<reference evidence="1 4" key="1">
    <citation type="submission" date="2020-04" db="EMBL/GenBank/DDBJ databases">
        <authorList>
            <person name="Depoorter E."/>
        </authorList>
    </citation>
    <scope>NUCLEOTIDE SEQUENCE [LARGE SCALE GENOMIC DNA]</scope>
    <source>
        <strain evidence="1 4">BCC0217</strain>
        <strain evidence="2 3">R-17378</strain>
    </source>
</reference>
<dbReference type="AlphaFoldDB" id="A0A6J5ITB3"/>
<dbReference type="RefSeq" id="WP_006484206.1">
    <property type="nucleotide sequence ID" value="NZ_CABVQG010000018.1"/>
</dbReference>
<protein>
    <recommendedName>
        <fullName evidence="5">Phage capsid protein</fullName>
    </recommendedName>
</protein>
<organism evidence="1 4">
    <name type="scientific">Burkholderia aenigmatica</name>
    <dbReference type="NCBI Taxonomy" id="2015348"/>
    <lineage>
        <taxon>Bacteria</taxon>
        <taxon>Pseudomonadati</taxon>
        <taxon>Pseudomonadota</taxon>
        <taxon>Betaproteobacteria</taxon>
        <taxon>Burkholderiales</taxon>
        <taxon>Burkholderiaceae</taxon>
        <taxon>Burkholderia</taxon>
        <taxon>Burkholderia cepacia complex</taxon>
    </lineage>
</organism>
<evidence type="ECO:0008006" key="5">
    <source>
        <dbReference type="Google" id="ProtNLM"/>
    </source>
</evidence>
<dbReference type="Proteomes" id="UP000494301">
    <property type="component" value="Unassembled WGS sequence"/>
</dbReference>